<dbReference type="GeneID" id="111247766"/>
<evidence type="ECO:0000256" key="2">
    <source>
        <dbReference type="ARBA" id="ARBA00006840"/>
    </source>
</evidence>
<keyword evidence="5 6" id="KW-0472">Membrane</keyword>
<evidence type="ECO:0000256" key="6">
    <source>
        <dbReference type="RuleBase" id="RU361218"/>
    </source>
</evidence>
<accession>A0A7M7JNR3</accession>
<dbReference type="PIRSF" id="PIRSF002419">
    <property type="entry name" value="Tetraspanin"/>
    <property type="match status" value="1"/>
</dbReference>
<dbReference type="InterPro" id="IPR008952">
    <property type="entry name" value="Tetraspanin_EC2_sf"/>
</dbReference>
<proteinExistence type="inferred from homology"/>
<dbReference type="PANTHER" id="PTHR19282:SF527">
    <property type="entry name" value="TETRASPANIN"/>
    <property type="match status" value="1"/>
</dbReference>
<dbReference type="SUPFAM" id="SSF48652">
    <property type="entry name" value="Tetraspanin"/>
    <property type="match status" value="1"/>
</dbReference>
<dbReference type="PANTHER" id="PTHR19282">
    <property type="entry name" value="TETRASPANIN"/>
    <property type="match status" value="1"/>
</dbReference>
<evidence type="ECO:0000313" key="7">
    <source>
        <dbReference type="EnsemblMetazoa" id="XP_022654821"/>
    </source>
</evidence>
<feature type="transmembrane region" description="Helical" evidence="6">
    <location>
        <begin position="92"/>
        <end position="115"/>
    </location>
</feature>
<dbReference type="RefSeq" id="XP_022654821.1">
    <property type="nucleotide sequence ID" value="XM_022799086.1"/>
</dbReference>
<keyword evidence="8" id="KW-1185">Reference proteome</keyword>
<organism evidence="7 8">
    <name type="scientific">Varroa destructor</name>
    <name type="common">Honeybee mite</name>
    <dbReference type="NCBI Taxonomy" id="109461"/>
    <lineage>
        <taxon>Eukaryota</taxon>
        <taxon>Metazoa</taxon>
        <taxon>Ecdysozoa</taxon>
        <taxon>Arthropoda</taxon>
        <taxon>Chelicerata</taxon>
        <taxon>Arachnida</taxon>
        <taxon>Acari</taxon>
        <taxon>Parasitiformes</taxon>
        <taxon>Mesostigmata</taxon>
        <taxon>Gamasina</taxon>
        <taxon>Dermanyssoidea</taxon>
        <taxon>Varroidae</taxon>
        <taxon>Varroa</taxon>
    </lineage>
</organism>
<dbReference type="InterPro" id="IPR018503">
    <property type="entry name" value="Tetraspanin_CS"/>
</dbReference>
<dbReference type="InterPro" id="IPR000301">
    <property type="entry name" value="Tetraspanin_animals"/>
</dbReference>
<dbReference type="Proteomes" id="UP000594260">
    <property type="component" value="Unplaced"/>
</dbReference>
<reference evidence="7" key="1">
    <citation type="submission" date="2021-01" db="UniProtKB">
        <authorList>
            <consortium name="EnsemblMetazoa"/>
        </authorList>
    </citation>
    <scope>IDENTIFICATION</scope>
</reference>
<feature type="transmembrane region" description="Helical" evidence="6">
    <location>
        <begin position="224"/>
        <end position="252"/>
    </location>
</feature>
<feature type="transmembrane region" description="Helical" evidence="6">
    <location>
        <begin position="20"/>
        <end position="45"/>
    </location>
</feature>
<dbReference type="PROSITE" id="PS00421">
    <property type="entry name" value="TM4_1"/>
    <property type="match status" value="1"/>
</dbReference>
<evidence type="ECO:0000256" key="3">
    <source>
        <dbReference type="ARBA" id="ARBA00022692"/>
    </source>
</evidence>
<evidence type="ECO:0000313" key="8">
    <source>
        <dbReference type="Proteomes" id="UP000594260"/>
    </source>
</evidence>
<protein>
    <recommendedName>
        <fullName evidence="6">Tetraspanin</fullName>
    </recommendedName>
</protein>
<evidence type="ECO:0000256" key="1">
    <source>
        <dbReference type="ARBA" id="ARBA00004141"/>
    </source>
</evidence>
<dbReference type="Gene3D" id="1.10.1450.10">
    <property type="entry name" value="Tetraspanin"/>
    <property type="match status" value="1"/>
</dbReference>
<comment type="subcellular location">
    <subcellularLocation>
        <location evidence="1 6">Membrane</location>
        <topology evidence="1 6">Multi-pass membrane protein</topology>
    </subcellularLocation>
</comment>
<evidence type="ECO:0000256" key="4">
    <source>
        <dbReference type="ARBA" id="ARBA00022989"/>
    </source>
</evidence>
<dbReference type="CDD" id="cd03127">
    <property type="entry name" value="tetraspanin_LEL"/>
    <property type="match status" value="1"/>
</dbReference>
<keyword evidence="4 6" id="KW-1133">Transmembrane helix</keyword>
<sequence length="253" mass="27811">MANDEKDTMMLTAGGRFVKYALFLANLAILLGGIVMFSVGAWAFIDSSFMERLIGNDQFITSAATLMASGCVVVVVSLLGCLGAFKEIRCLLIVYFVLLLVVFVTMVVGGIVGYVCRDDVDESVYRAMWASIPLYHNDSTVMKAWDEIQRNFKCCGMRNRGSPKDAPKDAWRRNSNFIGTNMKVPDSCCIRIEWLGGCRKNPTSRDTFMADCHTKVRDFIKSHALALGAVGVAVACLVLLGMAFSCALIIIIR</sequence>
<dbReference type="Pfam" id="PF00335">
    <property type="entry name" value="Tetraspanin"/>
    <property type="match status" value="1"/>
</dbReference>
<dbReference type="GO" id="GO:0005886">
    <property type="term" value="C:plasma membrane"/>
    <property type="evidence" value="ECO:0007669"/>
    <property type="project" value="TreeGrafter"/>
</dbReference>
<keyword evidence="3 6" id="KW-0812">Transmembrane</keyword>
<dbReference type="AlphaFoldDB" id="A0A7M7JNR3"/>
<dbReference type="PRINTS" id="PR00259">
    <property type="entry name" value="TMFOUR"/>
</dbReference>
<name>A0A7M7JNR3_VARDE</name>
<feature type="transmembrane region" description="Helical" evidence="6">
    <location>
        <begin position="65"/>
        <end position="85"/>
    </location>
</feature>
<evidence type="ECO:0000256" key="5">
    <source>
        <dbReference type="ARBA" id="ARBA00023136"/>
    </source>
</evidence>
<comment type="similarity">
    <text evidence="2 6">Belongs to the tetraspanin (TM4SF) family.</text>
</comment>
<dbReference type="EnsemblMetazoa" id="XM_022799086">
    <property type="protein sequence ID" value="XP_022654821"/>
    <property type="gene ID" value="LOC111247766"/>
</dbReference>
<dbReference type="InterPro" id="IPR018499">
    <property type="entry name" value="Tetraspanin/Peripherin"/>
</dbReference>